<reference evidence="1" key="1">
    <citation type="submission" date="2022-08" db="EMBL/GenBank/DDBJ databases">
        <authorList>
            <consortium name="DOE Joint Genome Institute"/>
            <person name="Min B."/>
            <person name="Riley R."/>
            <person name="Sierra-Patev S."/>
            <person name="Naranjo-Ortiz M."/>
            <person name="Looney B."/>
            <person name="Konkel Z."/>
            <person name="Slot J.C."/>
            <person name="Sakamoto Y."/>
            <person name="Steenwyk J.L."/>
            <person name="Rokas A."/>
            <person name="Carro J."/>
            <person name="Camarero S."/>
            <person name="Ferreira P."/>
            <person name="Molpeceres G."/>
            <person name="Ruiz-Duenas F.J."/>
            <person name="Serrano A."/>
            <person name="Henrissat B."/>
            <person name="Drula E."/>
            <person name="Hughes K.W."/>
            <person name="Mata J.L."/>
            <person name="Ishikawa N.K."/>
            <person name="Vargas-Isla R."/>
            <person name="Ushijima S."/>
            <person name="Smith C.A."/>
            <person name="Ahrendt S."/>
            <person name="Andreopoulos W."/>
            <person name="He G."/>
            <person name="Labutti K."/>
            <person name="Lipzen A."/>
            <person name="Ng V."/>
            <person name="Sandor L."/>
            <person name="Barry K."/>
            <person name="Martinez A.T."/>
            <person name="Xiao Y."/>
            <person name="Gibbons J.G."/>
            <person name="Terashima K."/>
            <person name="Hibbett D.S."/>
            <person name="Grigoriev I.V."/>
        </authorList>
    </citation>
    <scope>NUCLEOTIDE SEQUENCE</scope>
    <source>
        <strain evidence="1">Sp2 HRB7682 ss15</strain>
    </source>
</reference>
<name>A0A9W9AHQ5_9AGAR</name>
<evidence type="ECO:0000313" key="2">
    <source>
        <dbReference type="Proteomes" id="UP001150238"/>
    </source>
</evidence>
<organism evidence="1 2">
    <name type="scientific">Lentinula lateritia</name>
    <dbReference type="NCBI Taxonomy" id="40482"/>
    <lineage>
        <taxon>Eukaryota</taxon>
        <taxon>Fungi</taxon>
        <taxon>Dikarya</taxon>
        <taxon>Basidiomycota</taxon>
        <taxon>Agaricomycotina</taxon>
        <taxon>Agaricomycetes</taxon>
        <taxon>Agaricomycetidae</taxon>
        <taxon>Agaricales</taxon>
        <taxon>Marasmiineae</taxon>
        <taxon>Omphalotaceae</taxon>
        <taxon>Lentinula</taxon>
    </lineage>
</organism>
<dbReference type="AlphaFoldDB" id="A0A9W9AHQ5"/>
<comment type="caution">
    <text evidence="1">The sequence shown here is derived from an EMBL/GenBank/DDBJ whole genome shotgun (WGS) entry which is preliminary data.</text>
</comment>
<gene>
    <name evidence="1" type="ORF">C8J55DRAFT_49394</name>
</gene>
<protein>
    <submittedName>
        <fullName evidence="1">Uncharacterized protein</fullName>
    </submittedName>
</protein>
<accession>A0A9W9AHQ5</accession>
<proteinExistence type="predicted"/>
<dbReference type="EMBL" id="JANVFS010000013">
    <property type="protein sequence ID" value="KAJ4483042.1"/>
    <property type="molecule type" value="Genomic_DNA"/>
</dbReference>
<dbReference type="Proteomes" id="UP001150238">
    <property type="component" value="Unassembled WGS sequence"/>
</dbReference>
<reference evidence="1" key="2">
    <citation type="journal article" date="2023" name="Proc. Natl. Acad. Sci. U.S.A.">
        <title>A global phylogenomic analysis of the shiitake genus Lentinula.</title>
        <authorList>
            <person name="Sierra-Patev S."/>
            <person name="Min B."/>
            <person name="Naranjo-Ortiz M."/>
            <person name="Looney B."/>
            <person name="Konkel Z."/>
            <person name="Slot J.C."/>
            <person name="Sakamoto Y."/>
            <person name="Steenwyk J.L."/>
            <person name="Rokas A."/>
            <person name="Carro J."/>
            <person name="Camarero S."/>
            <person name="Ferreira P."/>
            <person name="Molpeceres G."/>
            <person name="Ruiz-Duenas F.J."/>
            <person name="Serrano A."/>
            <person name="Henrissat B."/>
            <person name="Drula E."/>
            <person name="Hughes K.W."/>
            <person name="Mata J.L."/>
            <person name="Ishikawa N.K."/>
            <person name="Vargas-Isla R."/>
            <person name="Ushijima S."/>
            <person name="Smith C.A."/>
            <person name="Donoghue J."/>
            <person name="Ahrendt S."/>
            <person name="Andreopoulos W."/>
            <person name="He G."/>
            <person name="LaButti K."/>
            <person name="Lipzen A."/>
            <person name="Ng V."/>
            <person name="Riley R."/>
            <person name="Sandor L."/>
            <person name="Barry K."/>
            <person name="Martinez A.T."/>
            <person name="Xiao Y."/>
            <person name="Gibbons J.G."/>
            <person name="Terashima K."/>
            <person name="Grigoriev I.V."/>
            <person name="Hibbett D."/>
        </authorList>
    </citation>
    <scope>NUCLEOTIDE SEQUENCE</scope>
    <source>
        <strain evidence="1">Sp2 HRB7682 ss15</strain>
    </source>
</reference>
<sequence>MTLFLISGFFKFVRTEVSPLSMRSILFSHCSYLACNITHLHTYTLWNSVLYSGLCAAVTCITSQLDHENVFDQVGPIANGWEHIPRSQHVGLCT</sequence>
<evidence type="ECO:0000313" key="1">
    <source>
        <dbReference type="EMBL" id="KAJ4483042.1"/>
    </source>
</evidence>